<reference evidence="1" key="1">
    <citation type="journal article" date="2021" name="New Phytol.">
        <title>Evolutionary innovations through gain and loss of genes in the ectomycorrhizal Boletales.</title>
        <authorList>
            <person name="Wu G."/>
            <person name="Miyauchi S."/>
            <person name="Morin E."/>
            <person name="Kuo A."/>
            <person name="Drula E."/>
            <person name="Varga T."/>
            <person name="Kohler A."/>
            <person name="Feng B."/>
            <person name="Cao Y."/>
            <person name="Lipzen A."/>
            <person name="Daum C."/>
            <person name="Hundley H."/>
            <person name="Pangilinan J."/>
            <person name="Johnson J."/>
            <person name="Barry K."/>
            <person name="LaButti K."/>
            <person name="Ng V."/>
            <person name="Ahrendt S."/>
            <person name="Min B."/>
            <person name="Choi I.G."/>
            <person name="Park H."/>
            <person name="Plett J.M."/>
            <person name="Magnuson J."/>
            <person name="Spatafora J.W."/>
            <person name="Nagy L.G."/>
            <person name="Henrissat B."/>
            <person name="Grigoriev I.V."/>
            <person name="Yang Z.L."/>
            <person name="Xu J."/>
            <person name="Martin F.M."/>
        </authorList>
    </citation>
    <scope>NUCLEOTIDE SEQUENCE</scope>
    <source>
        <strain evidence="1">KUC20120723A-06</strain>
    </source>
</reference>
<protein>
    <submittedName>
        <fullName evidence="1">Uncharacterized protein</fullName>
    </submittedName>
</protein>
<keyword evidence="2" id="KW-1185">Reference proteome</keyword>
<name>A0ACB8AXM5_9AGAM</name>
<dbReference type="EMBL" id="MU266989">
    <property type="protein sequence ID" value="KAH7917628.1"/>
    <property type="molecule type" value="Genomic_DNA"/>
</dbReference>
<proteinExistence type="predicted"/>
<evidence type="ECO:0000313" key="2">
    <source>
        <dbReference type="Proteomes" id="UP000790709"/>
    </source>
</evidence>
<organism evidence="1 2">
    <name type="scientific">Leucogyrophana mollusca</name>
    <dbReference type="NCBI Taxonomy" id="85980"/>
    <lineage>
        <taxon>Eukaryota</taxon>
        <taxon>Fungi</taxon>
        <taxon>Dikarya</taxon>
        <taxon>Basidiomycota</taxon>
        <taxon>Agaricomycotina</taxon>
        <taxon>Agaricomycetes</taxon>
        <taxon>Agaricomycetidae</taxon>
        <taxon>Boletales</taxon>
        <taxon>Boletales incertae sedis</taxon>
        <taxon>Leucogyrophana</taxon>
    </lineage>
</organism>
<gene>
    <name evidence="1" type="ORF">BV22DRAFT_932995</name>
</gene>
<evidence type="ECO:0000313" key="1">
    <source>
        <dbReference type="EMBL" id="KAH7917628.1"/>
    </source>
</evidence>
<comment type="caution">
    <text evidence="1">The sequence shown here is derived from an EMBL/GenBank/DDBJ whole genome shotgun (WGS) entry which is preliminary data.</text>
</comment>
<accession>A0ACB8AXM5</accession>
<sequence>MMVVKLGVGLLTATDPYIRQFQKHDKGTFIFDMSSSSLLACFKLMRACREMTSANEETSSRVPSMLVAAR</sequence>
<dbReference type="Proteomes" id="UP000790709">
    <property type="component" value="Unassembled WGS sequence"/>
</dbReference>